<dbReference type="NCBIfam" id="NF002332">
    <property type="entry name" value="PRK01293.1"/>
    <property type="match status" value="1"/>
</dbReference>
<gene>
    <name evidence="5" type="ORF">H3H37_00740</name>
</gene>
<dbReference type="Proteomes" id="UP000534388">
    <property type="component" value="Unassembled WGS sequence"/>
</dbReference>
<evidence type="ECO:0000313" key="5">
    <source>
        <dbReference type="EMBL" id="MBA5635592.1"/>
    </source>
</evidence>
<evidence type="ECO:0000259" key="4">
    <source>
        <dbReference type="Pfam" id="PF20866"/>
    </source>
</evidence>
<keyword evidence="1" id="KW-0808">Transferase</keyword>
<dbReference type="Pfam" id="PF10620">
    <property type="entry name" value="MdcG"/>
    <property type="match status" value="1"/>
</dbReference>
<dbReference type="AlphaFoldDB" id="A0A7W2IA69"/>
<feature type="domain" description="Phosphoribosyl-dephospho-CoA transferase MdcG N-terminal" evidence="4">
    <location>
        <begin position="4"/>
        <end position="72"/>
    </location>
</feature>
<dbReference type="Pfam" id="PF20866">
    <property type="entry name" value="MdcG_N"/>
    <property type="match status" value="1"/>
</dbReference>
<feature type="domain" description="Phosphoribosyl-dephospho-CoA transferase MdcG C-terminal" evidence="3">
    <location>
        <begin position="90"/>
        <end position="202"/>
    </location>
</feature>
<evidence type="ECO:0000259" key="3">
    <source>
        <dbReference type="Pfam" id="PF10620"/>
    </source>
</evidence>
<protein>
    <submittedName>
        <fullName evidence="5">Malonate decarboxylase holo-ACP synthase</fullName>
    </submittedName>
</protein>
<accession>A0A7W2IA69</accession>
<organism evidence="5 6">
    <name type="scientific">Rugamonas brunnea</name>
    <dbReference type="NCBI Taxonomy" id="2758569"/>
    <lineage>
        <taxon>Bacteria</taxon>
        <taxon>Pseudomonadati</taxon>
        <taxon>Pseudomonadota</taxon>
        <taxon>Betaproteobacteria</taxon>
        <taxon>Burkholderiales</taxon>
        <taxon>Oxalobacteraceae</taxon>
        <taxon>Telluria group</taxon>
        <taxon>Rugamonas</taxon>
    </lineage>
</organism>
<dbReference type="InterPro" id="IPR049180">
    <property type="entry name" value="MdcG_C"/>
</dbReference>
<evidence type="ECO:0000256" key="2">
    <source>
        <dbReference type="ARBA" id="ARBA00022695"/>
    </source>
</evidence>
<proteinExistence type="predicted"/>
<reference evidence="5 6" key="1">
    <citation type="submission" date="2020-07" db="EMBL/GenBank/DDBJ databases">
        <title>Novel species isolated from subtropical streams in China.</title>
        <authorList>
            <person name="Lu H."/>
        </authorList>
    </citation>
    <scope>NUCLEOTIDE SEQUENCE [LARGE SCALE GENOMIC DNA]</scope>
    <source>
        <strain evidence="5 6">LX20W</strain>
    </source>
</reference>
<keyword evidence="2" id="KW-0548">Nucleotidyltransferase</keyword>
<dbReference type="GO" id="GO:0016779">
    <property type="term" value="F:nucleotidyltransferase activity"/>
    <property type="evidence" value="ECO:0007669"/>
    <property type="project" value="UniProtKB-KW"/>
</dbReference>
<dbReference type="RefSeq" id="WP_182159089.1">
    <property type="nucleotide sequence ID" value="NZ_JACEZT010000001.1"/>
</dbReference>
<evidence type="ECO:0000256" key="1">
    <source>
        <dbReference type="ARBA" id="ARBA00022679"/>
    </source>
</evidence>
<dbReference type="EMBL" id="JACEZT010000001">
    <property type="protein sequence ID" value="MBA5635592.1"/>
    <property type="molecule type" value="Genomic_DNA"/>
</dbReference>
<dbReference type="NCBIfam" id="TIGR03135">
    <property type="entry name" value="malonate_mdcG"/>
    <property type="match status" value="1"/>
</dbReference>
<evidence type="ECO:0000313" key="6">
    <source>
        <dbReference type="Proteomes" id="UP000534388"/>
    </source>
</evidence>
<name>A0A7W2IA69_9BURK</name>
<comment type="caution">
    <text evidence="5">The sequence shown here is derived from an EMBL/GenBank/DDBJ whole genome shotgun (WGS) entry which is preliminary data.</text>
</comment>
<sequence>MAFRPHDLLWLDRPDAFMPAGERPVWLVHAPLVVRREAAPADQVPVGARGLRRNERCAGYARAGAVVRHVSPAMLIRRVADDGARFASAADALPCVAALLALAPRLKALGLECGPTGGVGFWLASGLPVLTPASDLDLVVRAPARLDPAVIGVLHALREHAPCRLDIQIDTGVGGFALSEYAEGAGRVLLKTAHGPVLVADPWAVREAA</sequence>
<dbReference type="InterPro" id="IPR017557">
    <property type="entry name" value="Holo-ACP_synthase"/>
</dbReference>
<keyword evidence="6" id="KW-1185">Reference proteome</keyword>
<dbReference type="InterPro" id="IPR048903">
    <property type="entry name" value="MdcG_N"/>
</dbReference>